<dbReference type="GeneID" id="24438186"/>
<dbReference type="KEGG" id="tet:TTHERM_000283409"/>
<dbReference type="AlphaFoldDB" id="W7X3K0"/>
<reference evidence="2" key="1">
    <citation type="journal article" date="2006" name="PLoS Biol.">
        <title>Macronuclear genome sequence of the ciliate Tetrahymena thermophila, a model eukaryote.</title>
        <authorList>
            <person name="Eisen J.A."/>
            <person name="Coyne R.S."/>
            <person name="Wu M."/>
            <person name="Wu D."/>
            <person name="Thiagarajan M."/>
            <person name="Wortman J.R."/>
            <person name="Badger J.H."/>
            <person name="Ren Q."/>
            <person name="Amedeo P."/>
            <person name="Jones K.M."/>
            <person name="Tallon L.J."/>
            <person name="Delcher A.L."/>
            <person name="Salzberg S.L."/>
            <person name="Silva J.C."/>
            <person name="Haas B.J."/>
            <person name="Majoros W.H."/>
            <person name="Farzad M."/>
            <person name="Carlton J.M."/>
            <person name="Smith R.K. Jr."/>
            <person name="Garg J."/>
            <person name="Pearlman R.E."/>
            <person name="Karrer K.M."/>
            <person name="Sun L."/>
            <person name="Manning G."/>
            <person name="Elde N.C."/>
            <person name="Turkewitz A.P."/>
            <person name="Asai D.J."/>
            <person name="Wilkes D.E."/>
            <person name="Wang Y."/>
            <person name="Cai H."/>
            <person name="Collins K."/>
            <person name="Stewart B.A."/>
            <person name="Lee S.R."/>
            <person name="Wilamowska K."/>
            <person name="Weinberg Z."/>
            <person name="Ruzzo W.L."/>
            <person name="Wloga D."/>
            <person name="Gaertig J."/>
            <person name="Frankel J."/>
            <person name="Tsao C.-C."/>
            <person name="Gorovsky M.A."/>
            <person name="Keeling P.J."/>
            <person name="Waller R.F."/>
            <person name="Patron N.J."/>
            <person name="Cherry J.M."/>
            <person name="Stover N.A."/>
            <person name="Krieger C.J."/>
            <person name="del Toro C."/>
            <person name="Ryder H.F."/>
            <person name="Williamson S.C."/>
            <person name="Barbeau R.A."/>
            <person name="Hamilton E.P."/>
            <person name="Orias E."/>
        </authorList>
    </citation>
    <scope>NUCLEOTIDE SEQUENCE [LARGE SCALE GENOMIC DNA]</scope>
    <source>
        <strain evidence="2">SB210</strain>
    </source>
</reference>
<protein>
    <submittedName>
        <fullName evidence="1">Cytochrome P450 family protein</fullName>
    </submittedName>
</protein>
<name>W7X3K0_TETTS</name>
<dbReference type="EMBL" id="GG662656">
    <property type="protein sequence ID" value="EWS73870.1"/>
    <property type="molecule type" value="Genomic_DNA"/>
</dbReference>
<gene>
    <name evidence="1" type="ORF">TTHERM_000283409</name>
</gene>
<dbReference type="Proteomes" id="UP000009168">
    <property type="component" value="Unassembled WGS sequence"/>
</dbReference>
<keyword evidence="2" id="KW-1185">Reference proteome</keyword>
<sequence length="165" mass="19809">MDYFEDSTAIFCDSHPNFKVNFIKLSQENSAELRCQECMFEEGKLNDYISIESIKMCNEDHIFTNWPPLNDYLLLQDIKAITKPDIELIEQLEFQFNKIIRDLNTYLEQEKKKMISKIISLRERKQEILTFYNEISGRDQFKQIKHSYFKGATTKIQELKYLQIR</sequence>
<dbReference type="InParanoid" id="W7X3K0"/>
<dbReference type="RefSeq" id="XP_012653617.1">
    <property type="nucleotide sequence ID" value="XM_012798163.1"/>
</dbReference>
<evidence type="ECO:0000313" key="1">
    <source>
        <dbReference type="EMBL" id="EWS73870.1"/>
    </source>
</evidence>
<evidence type="ECO:0000313" key="2">
    <source>
        <dbReference type="Proteomes" id="UP000009168"/>
    </source>
</evidence>
<organism evidence="1 2">
    <name type="scientific">Tetrahymena thermophila (strain SB210)</name>
    <dbReference type="NCBI Taxonomy" id="312017"/>
    <lineage>
        <taxon>Eukaryota</taxon>
        <taxon>Sar</taxon>
        <taxon>Alveolata</taxon>
        <taxon>Ciliophora</taxon>
        <taxon>Intramacronucleata</taxon>
        <taxon>Oligohymenophorea</taxon>
        <taxon>Hymenostomatida</taxon>
        <taxon>Tetrahymenina</taxon>
        <taxon>Tetrahymenidae</taxon>
        <taxon>Tetrahymena</taxon>
    </lineage>
</organism>
<proteinExistence type="predicted"/>
<accession>W7X3K0</accession>